<reference evidence="2 3" key="1">
    <citation type="journal article" date="2019" name="Environ. Microbiol.">
        <title>Species interactions and distinct microbial communities in high Arctic permafrost affected cryosols are associated with the CH4 and CO2 gas fluxes.</title>
        <authorList>
            <person name="Altshuler I."/>
            <person name="Hamel J."/>
            <person name="Turney S."/>
            <person name="Magnuson E."/>
            <person name="Levesque R."/>
            <person name="Greer C."/>
            <person name="Whyte L.G."/>
        </authorList>
    </citation>
    <scope>NUCLEOTIDE SEQUENCE [LARGE SCALE GENOMIC DNA]</scope>
    <source>
        <strain evidence="2 3">E4</strain>
    </source>
</reference>
<dbReference type="InterPro" id="IPR008966">
    <property type="entry name" value="Adhesion_dom_sf"/>
</dbReference>
<comment type="caution">
    <text evidence="2">The sequence shown here is derived from an EMBL/GenBank/DDBJ whole genome shotgun (WGS) entry which is preliminary data.</text>
</comment>
<evidence type="ECO:0000313" key="2">
    <source>
        <dbReference type="EMBL" id="TPG58863.1"/>
    </source>
</evidence>
<dbReference type="InterPro" id="IPR036937">
    <property type="entry name" value="Adhesion_dom_fimbrial_sf"/>
</dbReference>
<feature type="signal peptide" evidence="1">
    <location>
        <begin position="1"/>
        <end position="28"/>
    </location>
</feature>
<evidence type="ECO:0000256" key="1">
    <source>
        <dbReference type="SAM" id="SignalP"/>
    </source>
</evidence>
<dbReference type="GO" id="GO:0007155">
    <property type="term" value="P:cell adhesion"/>
    <property type="evidence" value="ECO:0007669"/>
    <property type="project" value="InterPro"/>
</dbReference>
<gene>
    <name evidence="2" type="ORF">EAH77_18310</name>
</gene>
<accession>A0A502GDS9</accession>
<name>A0A502GDS9_9GAMM</name>
<dbReference type="OrthoDB" id="6636415at2"/>
<sequence length="350" mass="37423">MLKKIKQLLKYLPLVGMAPLIYSGMALASPTCDVTPAHISASMTVHLSKFGMNYPISRGDFHFSSVSPIRVGNCTESYYSQAMPNKAIVHASTLDKSTDALGNPAWKIPVTAGVLQLGIEPFFNTGDPREGEFYMDGADTQHNNTNGIITAGVDVSSLSNFSIPTNNSGVLTYTIAQSVAQMSFGIPYNASGSSKYTPYYDTLFLDNLTVNYIVSSCGIKSKQGSVVNWPSLTKSDVRNGKAATLPYSLYLICGNESDPATPVNITFSSTHGFADAANGIVNTNLQSVGIKLSWANTNLPPLVLDQVNRSTLSGTGDYSVLAKVVKTASENNVITGGHFDTNVTMNIEFP</sequence>
<dbReference type="RefSeq" id="WP_140474235.1">
    <property type="nucleotide sequence ID" value="NZ_RCZD01000010.1"/>
</dbReference>
<proteinExistence type="predicted"/>
<dbReference type="AlphaFoldDB" id="A0A502GDS9"/>
<keyword evidence="1" id="KW-0732">Signal</keyword>
<organism evidence="2 3">
    <name type="scientific">Ewingella americana</name>
    <dbReference type="NCBI Taxonomy" id="41202"/>
    <lineage>
        <taxon>Bacteria</taxon>
        <taxon>Pseudomonadati</taxon>
        <taxon>Pseudomonadota</taxon>
        <taxon>Gammaproteobacteria</taxon>
        <taxon>Enterobacterales</taxon>
        <taxon>Yersiniaceae</taxon>
        <taxon>Ewingella</taxon>
    </lineage>
</organism>
<dbReference type="SUPFAM" id="SSF49401">
    <property type="entry name" value="Bacterial adhesins"/>
    <property type="match status" value="1"/>
</dbReference>
<protein>
    <submittedName>
        <fullName evidence="2">Uncharacterized protein</fullName>
    </submittedName>
</protein>
<feature type="chain" id="PRO_5021310360" evidence="1">
    <location>
        <begin position="29"/>
        <end position="350"/>
    </location>
</feature>
<keyword evidence="3" id="KW-1185">Reference proteome</keyword>
<dbReference type="Gene3D" id="2.60.40.1090">
    <property type="entry name" value="Fimbrial-type adhesion domain"/>
    <property type="match status" value="1"/>
</dbReference>
<dbReference type="EMBL" id="RCZD01000010">
    <property type="protein sequence ID" value="TPG58863.1"/>
    <property type="molecule type" value="Genomic_DNA"/>
</dbReference>
<dbReference type="Proteomes" id="UP000317663">
    <property type="component" value="Unassembled WGS sequence"/>
</dbReference>
<dbReference type="GO" id="GO:0009289">
    <property type="term" value="C:pilus"/>
    <property type="evidence" value="ECO:0007669"/>
    <property type="project" value="InterPro"/>
</dbReference>
<evidence type="ECO:0000313" key="3">
    <source>
        <dbReference type="Proteomes" id="UP000317663"/>
    </source>
</evidence>